<sequence>MAEDLTHEIEAIDKLIQIGKLQNIAFEREHFMLNKQVVNPRLPFQTFRNGLKGKVKPLEGREKQRFLNLAANLRSALDRLCRLIYRHCNNGSNSTEAENVKFPSKVPTRSDNAQKEAFAQEHFNITFTDNTDMSAYDRFEAIILGCFGVDEQADRILKTLHGLCNLGESVVIEVKQQQANWAVTFRSNSDEFYMQPEPLIKFASKLLPFVKHTRNNLLEGFPTAAFDDNKVRHDAAAGVHVGTGHCKWPEFDQMCLYNNLNYMYISC</sequence>
<proteinExistence type="predicted"/>
<dbReference type="Proteomes" id="UP001152795">
    <property type="component" value="Unassembled WGS sequence"/>
</dbReference>
<reference evidence="1" key="1">
    <citation type="submission" date="2020-04" db="EMBL/GenBank/DDBJ databases">
        <authorList>
            <person name="Alioto T."/>
            <person name="Alioto T."/>
            <person name="Gomez Garrido J."/>
        </authorList>
    </citation>
    <scope>NUCLEOTIDE SEQUENCE</scope>
    <source>
        <strain evidence="1">A484AB</strain>
    </source>
</reference>
<accession>A0A7D9EZT4</accession>
<protein>
    <submittedName>
        <fullName evidence="1">Uncharacterized protein</fullName>
    </submittedName>
</protein>
<name>A0A7D9EZT4_PARCT</name>
<evidence type="ECO:0000313" key="1">
    <source>
        <dbReference type="EMBL" id="CAB4019619.1"/>
    </source>
</evidence>
<keyword evidence="2" id="KW-1185">Reference proteome</keyword>
<organism evidence="1 2">
    <name type="scientific">Paramuricea clavata</name>
    <name type="common">Red gorgonian</name>
    <name type="synonym">Violescent sea-whip</name>
    <dbReference type="NCBI Taxonomy" id="317549"/>
    <lineage>
        <taxon>Eukaryota</taxon>
        <taxon>Metazoa</taxon>
        <taxon>Cnidaria</taxon>
        <taxon>Anthozoa</taxon>
        <taxon>Octocorallia</taxon>
        <taxon>Malacalcyonacea</taxon>
        <taxon>Plexauridae</taxon>
        <taxon>Paramuricea</taxon>
    </lineage>
</organism>
<comment type="caution">
    <text evidence="1">The sequence shown here is derived from an EMBL/GenBank/DDBJ whole genome shotgun (WGS) entry which is preliminary data.</text>
</comment>
<dbReference type="EMBL" id="CACRXK020010552">
    <property type="protein sequence ID" value="CAB4019619.1"/>
    <property type="molecule type" value="Genomic_DNA"/>
</dbReference>
<evidence type="ECO:0000313" key="2">
    <source>
        <dbReference type="Proteomes" id="UP001152795"/>
    </source>
</evidence>
<gene>
    <name evidence="1" type="ORF">PACLA_8A073121</name>
</gene>
<dbReference type="AlphaFoldDB" id="A0A7D9EZT4"/>